<dbReference type="SUPFAM" id="SSF48403">
    <property type="entry name" value="Ankyrin repeat"/>
    <property type="match status" value="1"/>
</dbReference>
<sequence length="372" mass="41313">MAEETFPFTSSTLRSLRLQREWLEWEDRRRAAAQQCRSQRCPPSSQARLTRPRRSCRDPAVHNALFSGELQQIQALFQDEDAANMIVETVSNQLAWSAEQGFWVLTPKTKHTAPLTIVAARGYTNCARYLIRQGAELDARVGGRAALHEACARAQFDCVQLLVTFGAKVNVLSEEGTTPLHLCTVPESLQCAKLLLEAGATVNLAARDSEVTPLHVAAARGLEGHVALYLEHGADVNLPLDGALQAVQAAPNWEPEVLFAALLDYGAQPVRPEMLRHCANFPRALEVLLNAYPCVPSCDTWVEAVLPELWQEHEAFYSSVLSMVNQPRRLQHLARLAMRAQLGSRCREAASCLPLPPLLKDYLLLRVEGRIQ</sequence>
<dbReference type="CDD" id="cd03716">
    <property type="entry name" value="SOCS_ASB_like"/>
    <property type="match status" value="1"/>
</dbReference>
<feature type="domain" description="SOCS box" evidence="5">
    <location>
        <begin position="325"/>
        <end position="363"/>
    </location>
</feature>
<dbReference type="PROSITE" id="PS50225">
    <property type="entry name" value="SOCS"/>
    <property type="match status" value="1"/>
</dbReference>
<dbReference type="CTD" id="92591"/>
<keyword evidence="3 4" id="KW-0040">ANK repeat</keyword>
<dbReference type="InterPro" id="IPR002110">
    <property type="entry name" value="Ankyrin_rpt"/>
</dbReference>
<feature type="repeat" description="ANK" evidence="4">
    <location>
        <begin position="209"/>
        <end position="241"/>
    </location>
</feature>
<dbReference type="GeneID" id="104983025"/>
<dbReference type="FunFam" id="1.25.40.20:FF:000154">
    <property type="entry name" value="Ankyrin repeat and SOCS box containing 10"/>
    <property type="match status" value="1"/>
</dbReference>
<dbReference type="GO" id="GO:0035556">
    <property type="term" value="P:intracellular signal transduction"/>
    <property type="evidence" value="ECO:0007669"/>
    <property type="project" value="InterPro"/>
</dbReference>
<dbReference type="RefSeq" id="XP_010830819.1">
    <property type="nucleotide sequence ID" value="XM_010832517.1"/>
</dbReference>
<protein>
    <submittedName>
        <fullName evidence="7">Ankyrin repeat and SOCS box protein 16</fullName>
    </submittedName>
</protein>
<dbReference type="SUPFAM" id="SSF158235">
    <property type="entry name" value="SOCS box-like"/>
    <property type="match status" value="1"/>
</dbReference>
<dbReference type="Gene3D" id="1.10.750.20">
    <property type="entry name" value="SOCS box"/>
    <property type="match status" value="1"/>
</dbReference>
<keyword evidence="2" id="KW-0677">Repeat</keyword>
<keyword evidence="6" id="KW-1185">Reference proteome</keyword>
<dbReference type="Pfam" id="PF12796">
    <property type="entry name" value="Ank_2"/>
    <property type="match status" value="1"/>
</dbReference>
<dbReference type="InterPro" id="IPR036770">
    <property type="entry name" value="Ankyrin_rpt-contain_sf"/>
</dbReference>
<dbReference type="InterPro" id="IPR036036">
    <property type="entry name" value="SOCS_box-like_dom_sf"/>
</dbReference>
<dbReference type="UniPathway" id="UPA00143"/>
<evidence type="ECO:0000256" key="2">
    <source>
        <dbReference type="ARBA" id="ARBA00022737"/>
    </source>
</evidence>
<evidence type="ECO:0000256" key="1">
    <source>
        <dbReference type="ARBA" id="ARBA00004906"/>
    </source>
</evidence>
<dbReference type="OrthoDB" id="194358at2759"/>
<evidence type="ECO:0000256" key="3">
    <source>
        <dbReference type="ARBA" id="ARBA00023043"/>
    </source>
</evidence>
<dbReference type="PROSITE" id="PS50297">
    <property type="entry name" value="ANK_REP_REGION"/>
    <property type="match status" value="3"/>
</dbReference>
<reference evidence="7" key="1">
    <citation type="submission" date="2025-08" db="UniProtKB">
        <authorList>
            <consortium name="RefSeq"/>
        </authorList>
    </citation>
    <scope>IDENTIFICATION</scope>
    <source>
        <tissue evidence="7">Blood</tissue>
    </source>
</reference>
<dbReference type="PANTHER" id="PTHR24171">
    <property type="entry name" value="ANKYRIN REPEAT DOMAIN-CONTAINING PROTEIN 39-RELATED"/>
    <property type="match status" value="1"/>
</dbReference>
<dbReference type="SMART" id="SM00969">
    <property type="entry name" value="SOCS_box"/>
    <property type="match status" value="1"/>
</dbReference>
<proteinExistence type="predicted"/>
<organism evidence="6 7">
    <name type="scientific">Bison bison bison</name>
    <name type="common">North American plains bison</name>
    <dbReference type="NCBI Taxonomy" id="43346"/>
    <lineage>
        <taxon>Eukaryota</taxon>
        <taxon>Metazoa</taxon>
        <taxon>Chordata</taxon>
        <taxon>Craniata</taxon>
        <taxon>Vertebrata</taxon>
        <taxon>Euteleostomi</taxon>
        <taxon>Mammalia</taxon>
        <taxon>Eutheria</taxon>
        <taxon>Laurasiatheria</taxon>
        <taxon>Artiodactyla</taxon>
        <taxon>Ruminantia</taxon>
        <taxon>Pecora</taxon>
        <taxon>Bovidae</taxon>
        <taxon>Bovinae</taxon>
        <taxon>Bison</taxon>
    </lineage>
</organism>
<dbReference type="Gene3D" id="1.25.40.20">
    <property type="entry name" value="Ankyrin repeat-containing domain"/>
    <property type="match status" value="1"/>
</dbReference>
<dbReference type="Proteomes" id="UP000515208">
    <property type="component" value="Unplaced"/>
</dbReference>
<dbReference type="PROSITE" id="PS50088">
    <property type="entry name" value="ANK_REPEAT"/>
    <property type="match status" value="3"/>
</dbReference>
<dbReference type="GO" id="GO:0016567">
    <property type="term" value="P:protein ubiquitination"/>
    <property type="evidence" value="ECO:0007669"/>
    <property type="project" value="UniProtKB-UniPathway"/>
</dbReference>
<dbReference type="AlphaFoldDB" id="A0A6P3GV92"/>
<evidence type="ECO:0000313" key="7">
    <source>
        <dbReference type="RefSeq" id="XP_010830819.1"/>
    </source>
</evidence>
<dbReference type="KEGG" id="bbis:104983025"/>
<feature type="repeat" description="ANK" evidence="4">
    <location>
        <begin position="175"/>
        <end position="207"/>
    </location>
</feature>
<dbReference type="SMART" id="SM00248">
    <property type="entry name" value="ANK"/>
    <property type="match status" value="4"/>
</dbReference>
<evidence type="ECO:0000259" key="5">
    <source>
        <dbReference type="PROSITE" id="PS50225"/>
    </source>
</evidence>
<dbReference type="PANTHER" id="PTHR24171:SF10">
    <property type="entry name" value="ANKYRIN REPEAT DOMAIN-CONTAINING PROTEIN 29-LIKE"/>
    <property type="match status" value="1"/>
</dbReference>
<accession>A0A6P3GV92</accession>
<evidence type="ECO:0000313" key="6">
    <source>
        <dbReference type="Proteomes" id="UP000515208"/>
    </source>
</evidence>
<comment type="pathway">
    <text evidence="1">Protein modification; protein ubiquitination.</text>
</comment>
<dbReference type="Pfam" id="PF07525">
    <property type="entry name" value="SOCS_box"/>
    <property type="match status" value="1"/>
</dbReference>
<dbReference type="InterPro" id="IPR001496">
    <property type="entry name" value="SOCS_box"/>
</dbReference>
<feature type="repeat" description="ANK" evidence="4">
    <location>
        <begin position="142"/>
        <end position="174"/>
    </location>
</feature>
<evidence type="ECO:0000256" key="4">
    <source>
        <dbReference type="PROSITE-ProRule" id="PRU00023"/>
    </source>
</evidence>
<name>A0A6P3GV92_BISBB</name>
<gene>
    <name evidence="7" type="primary">ASB16</name>
</gene>